<dbReference type="PANTHER" id="PTHR34473:SF2">
    <property type="entry name" value="UPF0699 TRANSMEMBRANE PROTEIN YDBT"/>
    <property type="match status" value="1"/>
</dbReference>
<keyword evidence="1" id="KW-1133">Transmembrane helix</keyword>
<accession>A0ABQ5P6P8</accession>
<dbReference type="RefSeq" id="WP_323450242.1">
    <property type="nucleotide sequence ID" value="NZ_BSBI01000013.1"/>
</dbReference>
<keyword evidence="4" id="KW-1185">Reference proteome</keyword>
<evidence type="ECO:0000259" key="2">
    <source>
        <dbReference type="Pfam" id="PF03703"/>
    </source>
</evidence>
<dbReference type="EMBL" id="BSBI01000013">
    <property type="protein sequence ID" value="GLF98260.1"/>
    <property type="molecule type" value="Genomic_DNA"/>
</dbReference>
<dbReference type="Pfam" id="PF03703">
    <property type="entry name" value="bPH_2"/>
    <property type="match status" value="1"/>
</dbReference>
<evidence type="ECO:0000256" key="1">
    <source>
        <dbReference type="SAM" id="Phobius"/>
    </source>
</evidence>
<dbReference type="Proteomes" id="UP001291653">
    <property type="component" value="Unassembled WGS sequence"/>
</dbReference>
<evidence type="ECO:0000313" key="4">
    <source>
        <dbReference type="Proteomes" id="UP001291653"/>
    </source>
</evidence>
<dbReference type="PANTHER" id="PTHR34473">
    <property type="entry name" value="UPF0699 TRANSMEMBRANE PROTEIN YDBS"/>
    <property type="match status" value="1"/>
</dbReference>
<keyword evidence="1" id="KW-0472">Membrane</keyword>
<keyword evidence="1" id="KW-0812">Transmembrane</keyword>
<proteinExistence type="predicted"/>
<comment type="caution">
    <text evidence="3">The sequence shown here is derived from an EMBL/GenBank/DDBJ whole genome shotgun (WGS) entry which is preliminary data.</text>
</comment>
<name>A0ABQ5P6P8_9ACTN</name>
<protein>
    <submittedName>
        <fullName evidence="3">PH domain-containing protein</fullName>
    </submittedName>
</protein>
<feature type="transmembrane region" description="Helical" evidence="1">
    <location>
        <begin position="37"/>
        <end position="57"/>
    </location>
</feature>
<dbReference type="InterPro" id="IPR005182">
    <property type="entry name" value="YdbS-like_PH"/>
</dbReference>
<gene>
    <name evidence="3" type="ORF">SYYSPA8_28205</name>
</gene>
<reference evidence="3 4" key="1">
    <citation type="submission" date="2022-10" db="EMBL/GenBank/DDBJ databases">
        <title>Draft genome sequence of Streptomyces sp. YSPA8.</title>
        <authorList>
            <person name="Moriuchi R."/>
            <person name="Dohra H."/>
            <person name="Yamamura H."/>
            <person name="Kodani S."/>
        </authorList>
    </citation>
    <scope>NUCLEOTIDE SEQUENCE [LARGE SCALE GENOMIC DNA]</scope>
    <source>
        <strain evidence="3 4">YSPA8</strain>
    </source>
</reference>
<sequence>MSLWRLTVALSTLAAALLAAGIFGLLVPQLFTAVPSWTGWTGAGVLLAWGAGTWLRLRTAWLHSGYNLTQDEVLVMGGVLFRRQVALPYGRIQTIEVGSGPLQRRFGLATVTVATGAYHRAKVADIETAEAERIRNVLTPLASERQVAL</sequence>
<feature type="domain" description="YdbS-like PH" evidence="2">
    <location>
        <begin position="61"/>
        <end position="136"/>
    </location>
</feature>
<evidence type="ECO:0000313" key="3">
    <source>
        <dbReference type="EMBL" id="GLF98260.1"/>
    </source>
</evidence>
<organism evidence="3 4">
    <name type="scientific">Streptomyces yaizuensis</name>
    <dbReference type="NCBI Taxonomy" id="2989713"/>
    <lineage>
        <taxon>Bacteria</taxon>
        <taxon>Bacillati</taxon>
        <taxon>Actinomycetota</taxon>
        <taxon>Actinomycetes</taxon>
        <taxon>Kitasatosporales</taxon>
        <taxon>Streptomycetaceae</taxon>
        <taxon>Streptomyces</taxon>
    </lineage>
</organism>